<feature type="transmembrane region" description="Helical" evidence="5">
    <location>
        <begin position="34"/>
        <end position="52"/>
    </location>
</feature>
<dbReference type="Proteomes" id="UP000766336">
    <property type="component" value="Unassembled WGS sequence"/>
</dbReference>
<feature type="transmembrane region" description="Helical" evidence="5">
    <location>
        <begin position="86"/>
        <end position="110"/>
    </location>
</feature>
<evidence type="ECO:0000313" key="7">
    <source>
        <dbReference type="Proteomes" id="UP000766336"/>
    </source>
</evidence>
<evidence type="ECO:0000256" key="1">
    <source>
        <dbReference type="ARBA" id="ARBA00004141"/>
    </source>
</evidence>
<reference evidence="6 7" key="1">
    <citation type="submission" date="2021-05" db="EMBL/GenBank/DDBJ databases">
        <title>Roseococcus sp. XZZS9, whole genome shotgun sequencing project.</title>
        <authorList>
            <person name="Zhao G."/>
            <person name="Shen L."/>
        </authorList>
    </citation>
    <scope>NUCLEOTIDE SEQUENCE [LARGE SCALE GENOMIC DNA]</scope>
    <source>
        <strain evidence="6 7">XZZS9</strain>
    </source>
</reference>
<evidence type="ECO:0000256" key="5">
    <source>
        <dbReference type="SAM" id="Phobius"/>
    </source>
</evidence>
<evidence type="ECO:0000256" key="2">
    <source>
        <dbReference type="ARBA" id="ARBA00022692"/>
    </source>
</evidence>
<comment type="subcellular location">
    <subcellularLocation>
        <location evidence="1">Membrane</location>
        <topology evidence="1">Multi-pass membrane protein</topology>
    </subcellularLocation>
</comment>
<accession>A0ABS5QCE6</accession>
<feature type="transmembrane region" description="Helical" evidence="5">
    <location>
        <begin position="59"/>
        <end position="80"/>
    </location>
</feature>
<protein>
    <submittedName>
        <fullName evidence="6">DoxX family protein</fullName>
    </submittedName>
</protein>
<evidence type="ECO:0000313" key="6">
    <source>
        <dbReference type="EMBL" id="MBS7811103.1"/>
    </source>
</evidence>
<proteinExistence type="predicted"/>
<keyword evidence="4 5" id="KW-0472">Membrane</keyword>
<comment type="caution">
    <text evidence="6">The sequence shown here is derived from an EMBL/GenBank/DDBJ whole genome shotgun (WGS) entry which is preliminary data.</text>
</comment>
<name>A0ABS5QCE6_9PROT</name>
<evidence type="ECO:0000256" key="3">
    <source>
        <dbReference type="ARBA" id="ARBA00022989"/>
    </source>
</evidence>
<organism evidence="6 7">
    <name type="scientific">Roseococcus pinisoli</name>
    <dbReference type="NCBI Taxonomy" id="2835040"/>
    <lineage>
        <taxon>Bacteria</taxon>
        <taxon>Pseudomonadati</taxon>
        <taxon>Pseudomonadota</taxon>
        <taxon>Alphaproteobacteria</taxon>
        <taxon>Acetobacterales</taxon>
        <taxon>Roseomonadaceae</taxon>
        <taxon>Roseococcus</taxon>
    </lineage>
</organism>
<gene>
    <name evidence="6" type="ORF">KHU32_09155</name>
</gene>
<evidence type="ECO:0000256" key="4">
    <source>
        <dbReference type="ARBA" id="ARBA00023136"/>
    </source>
</evidence>
<dbReference type="InterPro" id="IPR032808">
    <property type="entry name" value="DoxX"/>
</dbReference>
<keyword evidence="7" id="KW-1185">Reference proteome</keyword>
<keyword evidence="2 5" id="KW-0812">Transmembrane</keyword>
<sequence>MLLTVPFWTSGLAKLADFGGTTAEMAHFGLNPPAVFAIATILVQLGGSALVIQGRHAWLGAGALGLFTALTIPLVHNFWAQEGERGMLAMFFALEHIGMIGGLMLAAILCHRRAS</sequence>
<dbReference type="Pfam" id="PF07681">
    <property type="entry name" value="DoxX"/>
    <property type="match status" value="1"/>
</dbReference>
<dbReference type="EMBL" id="JAHCDA010000002">
    <property type="protein sequence ID" value="MBS7811103.1"/>
    <property type="molecule type" value="Genomic_DNA"/>
</dbReference>
<keyword evidence="3 5" id="KW-1133">Transmembrane helix</keyword>